<feature type="region of interest" description="Disordered" evidence="1">
    <location>
        <begin position="272"/>
        <end position="292"/>
    </location>
</feature>
<dbReference type="EMBL" id="JACHEU010000001">
    <property type="protein sequence ID" value="MBB6011186.1"/>
    <property type="molecule type" value="Genomic_DNA"/>
</dbReference>
<gene>
    <name evidence="2" type="ORF">HNR59_000531</name>
</gene>
<evidence type="ECO:0000313" key="3">
    <source>
        <dbReference type="Proteomes" id="UP000533306"/>
    </source>
</evidence>
<name>A0A7W9RZ52_9HYPH</name>
<evidence type="ECO:0000256" key="1">
    <source>
        <dbReference type="SAM" id="MobiDB-lite"/>
    </source>
</evidence>
<dbReference type="AlphaFoldDB" id="A0A7W9RZ52"/>
<accession>A0A7W9RZ52</accession>
<organism evidence="2 3">
    <name type="scientific">Aquamicrobium lusatiense</name>
    <dbReference type="NCBI Taxonomy" id="89772"/>
    <lineage>
        <taxon>Bacteria</taxon>
        <taxon>Pseudomonadati</taxon>
        <taxon>Pseudomonadota</taxon>
        <taxon>Alphaproteobacteria</taxon>
        <taxon>Hyphomicrobiales</taxon>
        <taxon>Phyllobacteriaceae</taxon>
        <taxon>Aquamicrobium</taxon>
    </lineage>
</organism>
<dbReference type="RefSeq" id="WP_183825611.1">
    <property type="nucleotide sequence ID" value="NZ_JACHEU010000001.1"/>
</dbReference>
<keyword evidence="3" id="KW-1185">Reference proteome</keyword>
<reference evidence="2 3" key="1">
    <citation type="submission" date="2020-08" db="EMBL/GenBank/DDBJ databases">
        <title>Genomic Encyclopedia of Type Strains, Phase IV (KMG-IV): sequencing the most valuable type-strain genomes for metagenomic binning, comparative biology and taxonomic classification.</title>
        <authorList>
            <person name="Goeker M."/>
        </authorList>
    </citation>
    <scope>NUCLEOTIDE SEQUENCE [LARGE SCALE GENOMIC DNA]</scope>
    <source>
        <strain evidence="2 3">DSM 11099</strain>
    </source>
</reference>
<proteinExistence type="predicted"/>
<protein>
    <submittedName>
        <fullName evidence="2">Uncharacterized protein</fullName>
    </submittedName>
</protein>
<sequence>MPAFVFRWLRGRSGTGHIRQTENPNRRVQDGLKLPWLCDACEGLFSRFETAFATKVFYPWQEGNTRIAYGDWLLKFCVSVSWRVLRFARGRNKHAVYTQQQNHLMDRADQSWRAFINDEAPHPGEFEQHLLIFDLIENTNIGDLPNNINRFLMGAITLDIVGSESSLMTFAKLGRFMIFGMIQKGSHRWEGTKIRVKNGILQPGTFTVPAELITLFREKAAISADAIDAMSPIQRAKIEKHVDDNFEHFVNSEQYAAIAADARMFGRDAVVKKDSPHQSRMGLATDRNRTEP</sequence>
<comment type="caution">
    <text evidence="2">The sequence shown here is derived from an EMBL/GenBank/DDBJ whole genome shotgun (WGS) entry which is preliminary data.</text>
</comment>
<dbReference type="Proteomes" id="UP000533306">
    <property type="component" value="Unassembled WGS sequence"/>
</dbReference>
<evidence type="ECO:0000313" key="2">
    <source>
        <dbReference type="EMBL" id="MBB6011186.1"/>
    </source>
</evidence>